<proteinExistence type="predicted"/>
<evidence type="ECO:0000256" key="1">
    <source>
        <dbReference type="SAM" id="MobiDB-lite"/>
    </source>
</evidence>
<evidence type="ECO:0000313" key="3">
    <source>
        <dbReference type="Proteomes" id="UP000214646"/>
    </source>
</evidence>
<dbReference type="EMBL" id="NIDE01000001">
    <property type="protein sequence ID" value="OWK47183.1"/>
    <property type="molecule type" value="Genomic_DNA"/>
</dbReference>
<feature type="region of interest" description="Disordered" evidence="1">
    <location>
        <begin position="1"/>
        <end position="33"/>
    </location>
</feature>
<feature type="region of interest" description="Disordered" evidence="1">
    <location>
        <begin position="265"/>
        <end position="295"/>
    </location>
</feature>
<gene>
    <name evidence="2" type="ORF">FRUB_00882</name>
</gene>
<name>A0A225E1T2_9BACT</name>
<organism evidence="2 3">
    <name type="scientific">Fimbriiglobus ruber</name>
    <dbReference type="NCBI Taxonomy" id="1908690"/>
    <lineage>
        <taxon>Bacteria</taxon>
        <taxon>Pseudomonadati</taxon>
        <taxon>Planctomycetota</taxon>
        <taxon>Planctomycetia</taxon>
        <taxon>Gemmatales</taxon>
        <taxon>Gemmataceae</taxon>
        <taxon>Fimbriiglobus</taxon>
    </lineage>
</organism>
<comment type="caution">
    <text evidence="2">The sequence shown here is derived from an EMBL/GenBank/DDBJ whole genome shotgun (WGS) entry which is preliminary data.</text>
</comment>
<reference evidence="3" key="1">
    <citation type="submission" date="2017-06" db="EMBL/GenBank/DDBJ databases">
        <title>Genome analysis of Fimbriiglobus ruber SP5, the first member of the order Planctomycetales with confirmed chitinolytic capability.</title>
        <authorList>
            <person name="Ravin N.V."/>
            <person name="Rakitin A.L."/>
            <person name="Ivanova A.A."/>
            <person name="Beletsky A.V."/>
            <person name="Kulichevskaya I.S."/>
            <person name="Mardanov A.V."/>
            <person name="Dedysh S.N."/>
        </authorList>
    </citation>
    <scope>NUCLEOTIDE SEQUENCE [LARGE SCALE GENOMIC DNA]</scope>
    <source>
        <strain evidence="3">SP5</strain>
    </source>
</reference>
<protein>
    <submittedName>
        <fullName evidence="2">Uncharacterized protein</fullName>
    </submittedName>
</protein>
<keyword evidence="3" id="KW-1185">Reference proteome</keyword>
<dbReference type="AlphaFoldDB" id="A0A225E1T2"/>
<evidence type="ECO:0000313" key="2">
    <source>
        <dbReference type="EMBL" id="OWK47183.1"/>
    </source>
</evidence>
<dbReference type="Proteomes" id="UP000214646">
    <property type="component" value="Unassembled WGS sequence"/>
</dbReference>
<sequence length="295" mass="31119">MPLFGQAPVPAPTLPAAPPNPPPAQTDPGVPVSERPRPLVLLLDTFQIVEGEVARVGDDYELRQGKEIRRFPQAKVVFAGESRDAVQKYLLARASNPTPLPPAAGTPPPSGEVNAAALQVYPTKIQPVLMNMCAKCHCRPDHASRFKLARVPEGYANTESARRNIETTVAFLSRENPTASPLLTKALTKHGGQREAAFRTPTHPAYQNLELWAYWATLPNGSPLPDGIPATAVVAKPAPVSAPGSAASATPALLPTSVTAAAPQQPVVPASATKPAASADPYDPAVFNKTAQPNR</sequence>
<accession>A0A225E1T2</accession>
<feature type="compositionally biased region" description="Pro residues" evidence="1">
    <location>
        <begin position="9"/>
        <end position="25"/>
    </location>
</feature>